<dbReference type="InterPro" id="IPR001650">
    <property type="entry name" value="Helicase_C-like"/>
</dbReference>
<dbReference type="SMART" id="SM00490">
    <property type="entry name" value="HELICc"/>
    <property type="match status" value="1"/>
</dbReference>
<evidence type="ECO:0000256" key="14">
    <source>
        <dbReference type="ARBA" id="ARBA00049360"/>
    </source>
</evidence>
<evidence type="ECO:0000256" key="3">
    <source>
        <dbReference type="ARBA" id="ARBA00019805"/>
    </source>
</evidence>
<evidence type="ECO:0000256" key="5">
    <source>
        <dbReference type="ARBA" id="ARBA00022763"/>
    </source>
</evidence>
<keyword evidence="21" id="KW-0347">Helicase</keyword>
<feature type="compositionally biased region" description="Basic residues" evidence="17">
    <location>
        <begin position="1072"/>
        <end position="1096"/>
    </location>
</feature>
<comment type="function">
    <text evidence="15">ATPase component of the INO80 complex which remodels chromatin by shifting nucleosomes and is involved in DNA repair.</text>
</comment>
<dbReference type="InterPro" id="IPR020838">
    <property type="entry name" value="DBINO"/>
</dbReference>
<keyword evidence="11" id="KW-0804">Transcription</keyword>
<sequence>MVKRVKTLEEAQRKVWMNIARRDVTKVYKYHASGYQSRQAQLKRLAILSSMQARKPFVRTAKATKDVQAKGKRLMREMLVFWKKNEKEERDVRKREQKEAMDRAKVEEEKREAARQARKLEFLISQTELYSHFVGNKLKTAELEGDGAEAAVPAGAHVADVEASSLQDIDFDDADETNIHRHARHNAKAAIAMAKAKAQDFDTQAALERKTNEALKLAKRQVHIRDESVEASGSSGTPLVDLDSEELNFQNPTSLTGELTIKQPKMLMATLKEYQLKGLNWLATLYEQGINGILADEMGLGKTVQSISLLAYLAETHDIWGPFLVVSPASTLHNWQQEITRFVPHLKALPYWGNVKDRATLRKFWNKKEISYDQDAPFHVLITSYQLVIQDQQYFQRVKWQYMILDEAQNIKNASSARWKTLLGFQCRNRLLLTGTPIQNSMQELWALLHFIMPSLFDSHDEFNEWFSKDIENAAENKGSKLNEHQLRRLHMILKPFMLRRVKRHVQNELSDKIEKDIYVDLSARQRALYKGLLANVSVADLLEKAANIGDADSARSLMNLVMQFRKVCNHPELFERADVVAPFSFADFGRSGPLNREGDIIQLPYSTRNPIEYTIPTLFYREGGLLDVPQEDSLQRTGSGPLASLMNIWNTDWLQRSFYDDSHSAFAFLRFLNMSPSEAHSFHAARLLQRRLLALQEEDHRIADEQYECEPTFVASVRSNPFRCSSLAYAGSLDIAADLKWFIPPVVAPAIALYSADRTFVEHQAGILESPLESLAFYGLPQSMRDSEDACSIYQRQFPRIPASGLFGNSPVDQLPLSPMQVPEAKRLIYDSGKLARLDSLLQELKLGDHRVLIYFQMTRMMDLMEEYLIYRQYKYLRLDGSSKLEDRRDMVMEWQSRPDIFVFLLSTRAGGLGINLTAADTVVFYDHDWNPSNDAQAMDRAHRLGQTRQVTVYRLITRGTIDERIVQLARVKKDVQDIVVGNKNFTDVTKPSEIVQLLLNEDQLANFDNQPSAKAVGKKPAGSAQANDVAVRDLWNEEGDEFFGQPAQAGPGANIEAAEEDGTPVPAAGRGKKRKGEGAPRGRKPGVKGGRKKANAANGELDS</sequence>
<keyword evidence="8" id="KW-0805">Transcription regulation</keyword>
<keyword evidence="16" id="KW-0175">Coiled coil</keyword>
<keyword evidence="12 15" id="KW-0234">DNA repair</keyword>
<evidence type="ECO:0000256" key="10">
    <source>
        <dbReference type="ARBA" id="ARBA00023159"/>
    </source>
</evidence>
<evidence type="ECO:0000259" key="19">
    <source>
        <dbReference type="PROSITE" id="PS51194"/>
    </source>
</evidence>
<comment type="similarity">
    <text evidence="2 15">Belongs to the SNF2/RAD54 helicase family.</text>
</comment>
<dbReference type="OrthoDB" id="372624at2759"/>
<dbReference type="InterPro" id="IPR027417">
    <property type="entry name" value="P-loop_NTPase"/>
</dbReference>
<keyword evidence="5 15" id="KW-0227">DNA damage</keyword>
<keyword evidence="9 15" id="KW-0238">DNA-binding</keyword>
<evidence type="ECO:0000256" key="6">
    <source>
        <dbReference type="ARBA" id="ARBA00022801"/>
    </source>
</evidence>
<dbReference type="PROSITE" id="PS51192">
    <property type="entry name" value="HELICASE_ATP_BIND_1"/>
    <property type="match status" value="1"/>
</dbReference>
<evidence type="ECO:0000313" key="21">
    <source>
        <dbReference type="EMBL" id="OBZ78806.1"/>
    </source>
</evidence>
<dbReference type="InterPro" id="IPR050520">
    <property type="entry name" value="INO80/SWR1_helicase"/>
</dbReference>
<keyword evidence="22" id="KW-1185">Reference proteome</keyword>
<evidence type="ECO:0000256" key="8">
    <source>
        <dbReference type="ARBA" id="ARBA00023015"/>
    </source>
</evidence>
<comment type="caution">
    <text evidence="21">The sequence shown here is derived from an EMBL/GenBank/DDBJ whole genome shotgun (WGS) entry which is preliminary data.</text>
</comment>
<dbReference type="FunFam" id="3.40.50.10810:FF:000022">
    <property type="entry name" value="Blast:Putative DNA helicase Ino80"/>
    <property type="match status" value="1"/>
</dbReference>
<dbReference type="GO" id="GO:0003677">
    <property type="term" value="F:DNA binding"/>
    <property type="evidence" value="ECO:0007669"/>
    <property type="project" value="UniProtKB-UniRule"/>
</dbReference>
<dbReference type="InterPro" id="IPR014001">
    <property type="entry name" value="Helicase_ATP-bd"/>
</dbReference>
<dbReference type="InterPro" id="IPR000330">
    <property type="entry name" value="SNF2_N"/>
</dbReference>
<feature type="domain" description="Helicase C-terminal" evidence="19">
    <location>
        <begin position="838"/>
        <end position="988"/>
    </location>
</feature>
<dbReference type="CDD" id="cd18793">
    <property type="entry name" value="SF2_C_SNF"/>
    <property type="match status" value="1"/>
</dbReference>
<dbReference type="PROSITE" id="PS51194">
    <property type="entry name" value="HELICASE_CTER"/>
    <property type="match status" value="1"/>
</dbReference>
<evidence type="ECO:0000256" key="16">
    <source>
        <dbReference type="SAM" id="Coils"/>
    </source>
</evidence>
<dbReference type="GO" id="GO:0004386">
    <property type="term" value="F:helicase activity"/>
    <property type="evidence" value="ECO:0007669"/>
    <property type="project" value="UniProtKB-KW"/>
</dbReference>
<dbReference type="PANTHER" id="PTHR45685:SF2">
    <property type="entry name" value="CHROMATIN-REMODELING ATPASE INO80"/>
    <property type="match status" value="1"/>
</dbReference>
<evidence type="ECO:0000256" key="2">
    <source>
        <dbReference type="ARBA" id="ARBA00007025"/>
    </source>
</evidence>
<evidence type="ECO:0000256" key="9">
    <source>
        <dbReference type="ARBA" id="ARBA00023125"/>
    </source>
</evidence>
<feature type="region of interest" description="Disordered" evidence="17">
    <location>
        <begin position="1043"/>
        <end position="1105"/>
    </location>
</feature>
<evidence type="ECO:0000256" key="12">
    <source>
        <dbReference type="ARBA" id="ARBA00023204"/>
    </source>
</evidence>
<gene>
    <name evidence="21" type="primary">INO80</name>
    <name evidence="21" type="ORF">A0H81_00624</name>
</gene>
<evidence type="ECO:0000256" key="13">
    <source>
        <dbReference type="ARBA" id="ARBA00023242"/>
    </source>
</evidence>
<dbReference type="Gene3D" id="3.40.50.300">
    <property type="entry name" value="P-loop containing nucleotide triphosphate hydrolases"/>
    <property type="match status" value="1"/>
</dbReference>
<keyword evidence="10" id="KW-0010">Activator</keyword>
<evidence type="ECO:0000256" key="15">
    <source>
        <dbReference type="RuleBase" id="RU368001"/>
    </source>
</evidence>
<evidence type="ECO:0000259" key="18">
    <source>
        <dbReference type="PROSITE" id="PS51192"/>
    </source>
</evidence>
<dbReference type="PANTHER" id="PTHR45685">
    <property type="entry name" value="HELICASE SRCAP-RELATED"/>
    <property type="match status" value="1"/>
</dbReference>
<dbReference type="SMART" id="SM00487">
    <property type="entry name" value="DEXDc"/>
    <property type="match status" value="1"/>
</dbReference>
<dbReference type="Gene3D" id="3.40.50.10810">
    <property type="entry name" value="Tandem AAA-ATPase domain"/>
    <property type="match status" value="1"/>
</dbReference>
<keyword evidence="7 15" id="KW-0067">ATP-binding</keyword>
<keyword evidence="13" id="KW-0539">Nucleus</keyword>
<dbReference type="PROSITE" id="PS51413">
    <property type="entry name" value="DBINO"/>
    <property type="match status" value="1"/>
</dbReference>
<comment type="domain">
    <text evidence="15">The DBINO region is involved in binding to DNA.</text>
</comment>
<proteinExistence type="inferred from homology"/>
<comment type="subcellular location">
    <subcellularLocation>
        <location evidence="1 15">Nucleus</location>
    </subcellularLocation>
</comment>
<evidence type="ECO:0000256" key="17">
    <source>
        <dbReference type="SAM" id="MobiDB-lite"/>
    </source>
</evidence>
<dbReference type="Pfam" id="PF00271">
    <property type="entry name" value="Helicase_C"/>
    <property type="match status" value="1"/>
</dbReference>
<dbReference type="AlphaFoldDB" id="A0A1C7MQW3"/>
<evidence type="ECO:0000259" key="20">
    <source>
        <dbReference type="PROSITE" id="PS51413"/>
    </source>
</evidence>
<keyword evidence="6 15" id="KW-0378">Hydrolase</keyword>
<name>A0A1C7MQW3_GRIFR</name>
<evidence type="ECO:0000313" key="22">
    <source>
        <dbReference type="Proteomes" id="UP000092993"/>
    </source>
</evidence>
<evidence type="ECO:0000256" key="11">
    <source>
        <dbReference type="ARBA" id="ARBA00023163"/>
    </source>
</evidence>
<dbReference type="EC" id="3.6.4.-" evidence="15"/>
<dbReference type="OMA" id="FWKKNER"/>
<keyword evidence="4" id="KW-0547">Nucleotide-binding</keyword>
<evidence type="ECO:0000256" key="4">
    <source>
        <dbReference type="ARBA" id="ARBA00022741"/>
    </source>
</evidence>
<dbReference type="GO" id="GO:0016887">
    <property type="term" value="F:ATP hydrolysis activity"/>
    <property type="evidence" value="ECO:0007669"/>
    <property type="project" value="TreeGrafter"/>
</dbReference>
<feature type="coiled-coil region" evidence="16">
    <location>
        <begin position="97"/>
        <end position="126"/>
    </location>
</feature>
<dbReference type="GO" id="GO:0031011">
    <property type="term" value="C:Ino80 complex"/>
    <property type="evidence" value="ECO:0007669"/>
    <property type="project" value="UniProtKB-UniRule"/>
</dbReference>
<dbReference type="GO" id="GO:0006281">
    <property type="term" value="P:DNA repair"/>
    <property type="evidence" value="ECO:0007669"/>
    <property type="project" value="UniProtKB-UniRule"/>
</dbReference>
<reference evidence="21 22" key="1">
    <citation type="submission" date="2016-03" db="EMBL/GenBank/DDBJ databases">
        <title>Whole genome sequencing of Grifola frondosa 9006-11.</title>
        <authorList>
            <person name="Min B."/>
            <person name="Park H."/>
            <person name="Kim J.-G."/>
            <person name="Cho H."/>
            <person name="Oh Y.-L."/>
            <person name="Kong W.-S."/>
            <person name="Choi I.-G."/>
        </authorList>
    </citation>
    <scope>NUCLEOTIDE SEQUENCE [LARGE SCALE GENOMIC DNA]</scope>
    <source>
        <strain evidence="21 22">9006-11</strain>
    </source>
</reference>
<dbReference type="EMBL" id="LUGG01000001">
    <property type="protein sequence ID" value="OBZ78806.1"/>
    <property type="molecule type" value="Genomic_DNA"/>
</dbReference>
<comment type="catalytic activity">
    <reaction evidence="14 15">
        <text>ATP + H2O = ADP + phosphate + H(+)</text>
        <dbReference type="Rhea" id="RHEA:13065"/>
        <dbReference type="ChEBI" id="CHEBI:15377"/>
        <dbReference type="ChEBI" id="CHEBI:15378"/>
        <dbReference type="ChEBI" id="CHEBI:30616"/>
        <dbReference type="ChEBI" id="CHEBI:43474"/>
        <dbReference type="ChEBI" id="CHEBI:456216"/>
    </reaction>
</comment>
<dbReference type="InterPro" id="IPR038718">
    <property type="entry name" value="SNF2-like_sf"/>
</dbReference>
<dbReference type="STRING" id="5627.A0A1C7MQW3"/>
<organism evidence="21 22">
    <name type="scientific">Grifola frondosa</name>
    <name type="common">Maitake</name>
    <name type="synonym">Polyporus frondosus</name>
    <dbReference type="NCBI Taxonomy" id="5627"/>
    <lineage>
        <taxon>Eukaryota</taxon>
        <taxon>Fungi</taxon>
        <taxon>Dikarya</taxon>
        <taxon>Basidiomycota</taxon>
        <taxon>Agaricomycotina</taxon>
        <taxon>Agaricomycetes</taxon>
        <taxon>Polyporales</taxon>
        <taxon>Grifolaceae</taxon>
        <taxon>Grifola</taxon>
    </lineage>
</organism>
<feature type="domain" description="Helicase ATP-binding" evidence="18">
    <location>
        <begin position="283"/>
        <end position="455"/>
    </location>
</feature>
<dbReference type="GO" id="GO:0006338">
    <property type="term" value="P:chromatin remodeling"/>
    <property type="evidence" value="ECO:0007669"/>
    <property type="project" value="UniProtKB-UniRule"/>
</dbReference>
<evidence type="ECO:0000256" key="7">
    <source>
        <dbReference type="ARBA" id="ARBA00022840"/>
    </source>
</evidence>
<dbReference type="Pfam" id="PF00176">
    <property type="entry name" value="SNF2-rel_dom"/>
    <property type="match status" value="1"/>
</dbReference>
<dbReference type="Pfam" id="PF13892">
    <property type="entry name" value="DBINO"/>
    <property type="match status" value="1"/>
</dbReference>
<comment type="subunit">
    <text evidence="15">Component of the INO80 chromatin-remodeling complex.</text>
</comment>
<dbReference type="SUPFAM" id="SSF52540">
    <property type="entry name" value="P-loop containing nucleoside triphosphate hydrolases"/>
    <property type="match status" value="2"/>
</dbReference>
<dbReference type="Proteomes" id="UP000092993">
    <property type="component" value="Unassembled WGS sequence"/>
</dbReference>
<evidence type="ECO:0000256" key="1">
    <source>
        <dbReference type="ARBA" id="ARBA00004123"/>
    </source>
</evidence>
<feature type="domain" description="DBINO" evidence="20">
    <location>
        <begin position="15"/>
        <end position="140"/>
    </location>
</feature>
<dbReference type="InterPro" id="IPR049730">
    <property type="entry name" value="SNF2/RAD54-like_C"/>
</dbReference>
<protein>
    <recommendedName>
        <fullName evidence="3 15">Chromatin-remodeling ATPase INO80</fullName>
        <ecNumber evidence="15">3.6.4.-</ecNumber>
    </recommendedName>
</protein>
<dbReference type="GO" id="GO:0005524">
    <property type="term" value="F:ATP binding"/>
    <property type="evidence" value="ECO:0007669"/>
    <property type="project" value="UniProtKB-UniRule"/>
</dbReference>
<accession>A0A1C7MQW3</accession>
<dbReference type="GO" id="GO:0042393">
    <property type="term" value="F:histone binding"/>
    <property type="evidence" value="ECO:0007669"/>
    <property type="project" value="TreeGrafter"/>
</dbReference>